<name>A0AA41X072_9ALTE</name>
<dbReference type="Pfam" id="PF13347">
    <property type="entry name" value="MFS_2"/>
    <property type="match status" value="1"/>
</dbReference>
<feature type="transmembrane region" description="Helical" evidence="1">
    <location>
        <begin position="106"/>
        <end position="131"/>
    </location>
</feature>
<keyword evidence="1" id="KW-1133">Transmembrane helix</keyword>
<feature type="transmembrane region" description="Helical" evidence="1">
    <location>
        <begin position="372"/>
        <end position="391"/>
    </location>
</feature>
<feature type="transmembrane region" description="Helical" evidence="1">
    <location>
        <begin position="322"/>
        <end position="347"/>
    </location>
</feature>
<keyword evidence="3" id="KW-1185">Reference proteome</keyword>
<keyword evidence="1" id="KW-0472">Membrane</keyword>
<keyword evidence="1" id="KW-0812">Transmembrane</keyword>
<dbReference type="AlphaFoldDB" id="A0AA41X072"/>
<dbReference type="InterPro" id="IPR036259">
    <property type="entry name" value="MFS_trans_sf"/>
</dbReference>
<accession>A0AA41X072</accession>
<evidence type="ECO:0000313" key="2">
    <source>
        <dbReference type="EMBL" id="MCP3427563.1"/>
    </source>
</evidence>
<sequence>MNNVKLALGSGFFAAFFVANGLAALAIPYYQMVLAVDPFILGCILTLPVLISAFFSPVIGKKIDSFCNSIEQRAVLLRYSGWCCALAFSAIWVVPEKWSNYQILLYLFFFSTLFFVSATVLNITIRTIAFLSIKRSSETNEVMAFTNYFEKFGSLIYFWMFPIAQSSLFMSLTSGIKVVGVSVGCLLIGGLSHLSSIWSKSIPQSNSVKTEKKQDVSISNRIKPPLNIILAITFIQFGVIGCVLFFDFYLIVYHMFSGDLNDGVFWKGVLSTAYAVVGLITIPLARNLVEKFGVLKVLVAIYSLNLLNGISKWWVFQPGMEYWLLLDAISGAWVWTAMGVLLPILLVQLSKRNAQEQGVSQEAEIFAKHNKFIYLGLFCSFFFSGMILSYLGFGSGQSLFDRDAAIDTLRVMLTFGSVLGSAVVLLFLKRLKPKLASYK</sequence>
<gene>
    <name evidence="2" type="ORF">NLF92_01215</name>
</gene>
<feature type="transmembrane region" description="Helical" evidence="1">
    <location>
        <begin position="178"/>
        <end position="199"/>
    </location>
</feature>
<dbReference type="EMBL" id="JANATA010000001">
    <property type="protein sequence ID" value="MCP3427563.1"/>
    <property type="molecule type" value="Genomic_DNA"/>
</dbReference>
<dbReference type="SUPFAM" id="SSF103473">
    <property type="entry name" value="MFS general substrate transporter"/>
    <property type="match status" value="2"/>
</dbReference>
<evidence type="ECO:0000313" key="3">
    <source>
        <dbReference type="Proteomes" id="UP001165413"/>
    </source>
</evidence>
<feature type="transmembrane region" description="Helical" evidence="1">
    <location>
        <begin position="411"/>
        <end position="428"/>
    </location>
</feature>
<reference evidence="2" key="1">
    <citation type="submission" date="2022-07" db="EMBL/GenBank/DDBJ databases">
        <title>Characterization of the Novel Bacterium Alteromonas immobilis LMIT006 and Alteromonas gregis LMIT007.</title>
        <authorList>
            <person name="Lin X."/>
        </authorList>
    </citation>
    <scope>NUCLEOTIDE SEQUENCE</scope>
    <source>
        <strain evidence="2">LMIT007</strain>
    </source>
</reference>
<protein>
    <submittedName>
        <fullName evidence="2">MFS transporter</fullName>
    </submittedName>
</protein>
<dbReference type="Proteomes" id="UP001165413">
    <property type="component" value="Unassembled WGS sequence"/>
</dbReference>
<comment type="caution">
    <text evidence="2">The sequence shown here is derived from an EMBL/GenBank/DDBJ whole genome shotgun (WGS) entry which is preliminary data.</text>
</comment>
<dbReference type="RefSeq" id="WP_254098021.1">
    <property type="nucleotide sequence ID" value="NZ_JANATA010000001.1"/>
</dbReference>
<evidence type="ECO:0000256" key="1">
    <source>
        <dbReference type="SAM" id="Phobius"/>
    </source>
</evidence>
<feature type="transmembrane region" description="Helical" evidence="1">
    <location>
        <begin position="228"/>
        <end position="252"/>
    </location>
</feature>
<feature type="transmembrane region" description="Helical" evidence="1">
    <location>
        <begin position="264"/>
        <end position="285"/>
    </location>
</feature>
<proteinExistence type="predicted"/>
<feature type="transmembrane region" description="Helical" evidence="1">
    <location>
        <begin position="33"/>
        <end position="55"/>
    </location>
</feature>
<feature type="transmembrane region" description="Helical" evidence="1">
    <location>
        <begin position="297"/>
        <end position="316"/>
    </location>
</feature>
<feature type="transmembrane region" description="Helical" evidence="1">
    <location>
        <begin position="152"/>
        <end position="172"/>
    </location>
</feature>
<feature type="transmembrane region" description="Helical" evidence="1">
    <location>
        <begin position="76"/>
        <end position="94"/>
    </location>
</feature>
<organism evidence="2 3">
    <name type="scientific">Opacimonas viscosa</name>
    <dbReference type="NCBI Taxonomy" id="2961944"/>
    <lineage>
        <taxon>Bacteria</taxon>
        <taxon>Pseudomonadati</taxon>
        <taxon>Pseudomonadota</taxon>
        <taxon>Gammaproteobacteria</taxon>
        <taxon>Alteromonadales</taxon>
        <taxon>Alteromonadaceae</taxon>
        <taxon>Opacimonas</taxon>
    </lineage>
</organism>
<dbReference type="Gene3D" id="1.20.1250.20">
    <property type="entry name" value="MFS general substrate transporter like domains"/>
    <property type="match status" value="1"/>
</dbReference>